<feature type="transmembrane region" description="Helical" evidence="1">
    <location>
        <begin position="15"/>
        <end position="33"/>
    </location>
</feature>
<organism evidence="2 3">
    <name type="scientific">Pedobacter kyungheensis</name>
    <dbReference type="NCBI Taxonomy" id="1069985"/>
    <lineage>
        <taxon>Bacteria</taxon>
        <taxon>Pseudomonadati</taxon>
        <taxon>Bacteroidota</taxon>
        <taxon>Sphingobacteriia</taxon>
        <taxon>Sphingobacteriales</taxon>
        <taxon>Sphingobacteriaceae</taxon>
        <taxon>Pedobacter</taxon>
    </lineage>
</organism>
<dbReference type="RefSeq" id="WP_039477994.1">
    <property type="nucleotide sequence ID" value="NZ_JSYN01000019.1"/>
</dbReference>
<sequence length="174" mass="19890">MAQDRINLSDSNKTILKQATIALTLFSCLIIFLDSNFSPVKSKSEFINDFWGGRSSNGRTYIFNAQTPTKTYKIPALLFNETNHNDSLLIYRSKITGFILYYGLKKPNKIIICKSRLINEELLGLITTIIGIVIATILYFNKKLAQNTTLQGILVFLIIISLIFLRNYFGRNYF</sequence>
<keyword evidence="1" id="KW-1133">Transmembrane helix</keyword>
<comment type="caution">
    <text evidence="2">The sequence shown here is derived from an EMBL/GenBank/DDBJ whole genome shotgun (WGS) entry which is preliminary data.</text>
</comment>
<evidence type="ECO:0000313" key="2">
    <source>
        <dbReference type="EMBL" id="KIA92535.1"/>
    </source>
</evidence>
<feature type="transmembrane region" description="Helical" evidence="1">
    <location>
        <begin position="122"/>
        <end position="140"/>
    </location>
</feature>
<dbReference type="OrthoDB" id="794873at2"/>
<name>A0A0C1DEZ7_9SPHI</name>
<dbReference type="PROSITE" id="PS51257">
    <property type="entry name" value="PROKAR_LIPOPROTEIN"/>
    <property type="match status" value="1"/>
</dbReference>
<dbReference type="Proteomes" id="UP000031246">
    <property type="component" value="Unassembled WGS sequence"/>
</dbReference>
<keyword evidence="1" id="KW-0472">Membrane</keyword>
<reference evidence="2 3" key="1">
    <citation type="submission" date="2014-10" db="EMBL/GenBank/DDBJ databases">
        <title>Pedobacter Kyungheensis.</title>
        <authorList>
            <person name="Anderson B.M."/>
            <person name="Newman J.D."/>
        </authorList>
    </citation>
    <scope>NUCLEOTIDE SEQUENCE [LARGE SCALE GENOMIC DNA]</scope>
    <source>
        <strain evidence="2 3">KACC 16221</strain>
    </source>
</reference>
<accession>A0A0C1DEZ7</accession>
<gene>
    <name evidence="2" type="ORF">OC25_15920</name>
</gene>
<keyword evidence="1" id="KW-0812">Transmembrane</keyword>
<dbReference type="EMBL" id="JSYN01000019">
    <property type="protein sequence ID" value="KIA92535.1"/>
    <property type="molecule type" value="Genomic_DNA"/>
</dbReference>
<keyword evidence="3" id="KW-1185">Reference proteome</keyword>
<evidence type="ECO:0000256" key="1">
    <source>
        <dbReference type="SAM" id="Phobius"/>
    </source>
</evidence>
<feature type="transmembrane region" description="Helical" evidence="1">
    <location>
        <begin position="152"/>
        <end position="169"/>
    </location>
</feature>
<dbReference type="AlphaFoldDB" id="A0A0C1DEZ7"/>
<evidence type="ECO:0000313" key="3">
    <source>
        <dbReference type="Proteomes" id="UP000031246"/>
    </source>
</evidence>
<proteinExistence type="predicted"/>
<protein>
    <submittedName>
        <fullName evidence="2">Uncharacterized protein</fullName>
    </submittedName>
</protein>